<evidence type="ECO:0000313" key="1">
    <source>
        <dbReference type="EMBL" id="VAW74075.1"/>
    </source>
</evidence>
<dbReference type="EMBL" id="UOFK01000052">
    <property type="protein sequence ID" value="VAW74075.1"/>
    <property type="molecule type" value="Genomic_DNA"/>
</dbReference>
<organism evidence="1">
    <name type="scientific">hydrothermal vent metagenome</name>
    <dbReference type="NCBI Taxonomy" id="652676"/>
    <lineage>
        <taxon>unclassified sequences</taxon>
        <taxon>metagenomes</taxon>
        <taxon>ecological metagenomes</taxon>
    </lineage>
</organism>
<dbReference type="Pfam" id="PF08734">
    <property type="entry name" value="GYD"/>
    <property type="match status" value="1"/>
</dbReference>
<protein>
    <recommendedName>
        <fullName evidence="2">GYD family protein</fullName>
    </recommendedName>
</protein>
<sequence length="84" mass="9735">MTLPNEWVKTFHNVVYWAVERHDVVVKNIYWTHGLYDGIIILEAPDAEAAMSVFLHLDSLGNVRTHSFQAFSKEEMGEILARFE</sequence>
<name>A0A3B0Y096_9ZZZZ</name>
<dbReference type="AlphaFoldDB" id="A0A3B0Y096"/>
<accession>A0A3B0Y096</accession>
<proteinExistence type="predicted"/>
<gene>
    <name evidence="1" type="ORF">MNBD_GAMMA13-74</name>
</gene>
<reference evidence="1" key="1">
    <citation type="submission" date="2018-06" db="EMBL/GenBank/DDBJ databases">
        <authorList>
            <person name="Zhirakovskaya E."/>
        </authorList>
    </citation>
    <scope>NUCLEOTIDE SEQUENCE</scope>
</reference>
<evidence type="ECO:0008006" key="2">
    <source>
        <dbReference type="Google" id="ProtNLM"/>
    </source>
</evidence>
<dbReference type="InterPro" id="IPR014845">
    <property type="entry name" value="GYD/TTHA1554"/>
</dbReference>